<dbReference type="AlphaFoldDB" id="A0A5S9WQ35"/>
<dbReference type="EMBL" id="CACSHJ010000087">
    <property type="protein sequence ID" value="CAA0319058.1"/>
    <property type="molecule type" value="Genomic_DNA"/>
</dbReference>
<dbReference type="SMART" id="SM00256">
    <property type="entry name" value="FBOX"/>
    <property type="match status" value="1"/>
</dbReference>
<accession>A0A5S9WQ35</accession>
<feature type="region of interest" description="Disordered" evidence="1">
    <location>
        <begin position="1"/>
        <end position="25"/>
    </location>
</feature>
<dbReference type="SUPFAM" id="SSF52047">
    <property type="entry name" value="RNI-like"/>
    <property type="match status" value="1"/>
</dbReference>
<name>A0A5S9WQ35_ARATH</name>
<evidence type="ECO:0000313" key="3">
    <source>
        <dbReference type="EMBL" id="CAA0319058.1"/>
    </source>
</evidence>
<organism evidence="3 4">
    <name type="scientific">Arabidopsis thaliana</name>
    <name type="common">Mouse-ear cress</name>
    <dbReference type="NCBI Taxonomy" id="3702"/>
    <lineage>
        <taxon>Eukaryota</taxon>
        <taxon>Viridiplantae</taxon>
        <taxon>Streptophyta</taxon>
        <taxon>Embryophyta</taxon>
        <taxon>Tracheophyta</taxon>
        <taxon>Spermatophyta</taxon>
        <taxon>Magnoliopsida</taxon>
        <taxon>eudicotyledons</taxon>
        <taxon>Gunneridae</taxon>
        <taxon>Pentapetalae</taxon>
        <taxon>rosids</taxon>
        <taxon>malvids</taxon>
        <taxon>Brassicales</taxon>
        <taxon>Brassicaceae</taxon>
        <taxon>Camelineae</taxon>
        <taxon>Arabidopsis</taxon>
    </lineage>
</organism>
<evidence type="ECO:0000259" key="2">
    <source>
        <dbReference type="SMART" id="SM00256"/>
    </source>
</evidence>
<dbReference type="InterPro" id="IPR050232">
    <property type="entry name" value="FBL13/AtMIF1-like"/>
</dbReference>
<dbReference type="InterPro" id="IPR036047">
    <property type="entry name" value="F-box-like_dom_sf"/>
</dbReference>
<evidence type="ECO:0000313" key="4">
    <source>
        <dbReference type="Proteomes" id="UP000434276"/>
    </source>
</evidence>
<dbReference type="ExpressionAtlas" id="A0A5S9WQ35">
    <property type="expression patterns" value="baseline and differential"/>
</dbReference>
<dbReference type="InterPro" id="IPR055411">
    <property type="entry name" value="LRR_FXL15/At3g58940/PEG3-like"/>
</dbReference>
<feature type="domain" description="F-box" evidence="2">
    <location>
        <begin position="35"/>
        <end position="74"/>
    </location>
</feature>
<dbReference type="PANTHER" id="PTHR31900:SF33">
    <property type="entry name" value="PROTEIN WITH RNI-LIKE_FBD-LIKE DOMAIN"/>
    <property type="match status" value="1"/>
</dbReference>
<dbReference type="InterPro" id="IPR001810">
    <property type="entry name" value="F-box_dom"/>
</dbReference>
<dbReference type="Proteomes" id="UP000434276">
    <property type="component" value="Unassembled WGS sequence"/>
</dbReference>
<dbReference type="SUPFAM" id="SSF81383">
    <property type="entry name" value="F-box domain"/>
    <property type="match status" value="1"/>
</dbReference>
<protein>
    <recommendedName>
        <fullName evidence="2">F-box domain-containing protein</fullName>
    </recommendedName>
</protein>
<dbReference type="OrthoDB" id="612216at2759"/>
<dbReference type="Pfam" id="PF24758">
    <property type="entry name" value="LRR_At5g56370"/>
    <property type="match status" value="1"/>
</dbReference>
<reference evidence="3 4" key="1">
    <citation type="submission" date="2019-12" db="EMBL/GenBank/DDBJ databases">
        <authorList>
            <person name="Jiao W.-B."/>
            <person name="Schneeberger K."/>
        </authorList>
    </citation>
    <scope>NUCLEOTIDE SEQUENCE [LARGE SCALE GENOMIC DNA]</scope>
    <source>
        <strain evidence="4">cv. C24</strain>
    </source>
</reference>
<dbReference type="PANTHER" id="PTHR31900">
    <property type="entry name" value="F-BOX/RNI SUPERFAMILY PROTEIN-RELATED"/>
    <property type="match status" value="1"/>
</dbReference>
<sequence length="353" mass="41258">MDEDGEKHVLTKRSSSPKSSDKRFGDEGDWVRRNLPESLFFQVLLNLPTKEMVKTSVVSPEWRHLWRCVPGLDLDEADFKQFNTLVSFIDSFLSINRESSLNKFKLRIYCNHDRDKETNNAHMARWISAIVEQTFSMSILHGFQWRLCGVVLANLEFMYLPLVKVLALEWVIFANELALEKLISGCLVLESLRFCKCSLDNVNVLRVRSQSLLSFNYYGPSSRDLHFKDLVVTIDAPKLEILKLSHQANIKVKFNFCMGKKFNPNDLSKRKMILHFLVAISRVKNMTIAASTLEIIYDYSRCEPVPLFRNISLLRVEFYQDRWEILPFFLESCPNVKSLFVVRILYLKLMYLF</sequence>
<evidence type="ECO:0000256" key="1">
    <source>
        <dbReference type="SAM" id="MobiDB-lite"/>
    </source>
</evidence>
<dbReference type="Pfam" id="PF00646">
    <property type="entry name" value="F-box"/>
    <property type="match status" value="1"/>
</dbReference>
<gene>
    <name evidence="3" type="ORF">C24_LOCUS5531</name>
</gene>
<proteinExistence type="predicted"/>